<dbReference type="RefSeq" id="WP_132768808.1">
    <property type="nucleotide sequence ID" value="NZ_SMAB01000009.1"/>
</dbReference>
<evidence type="ECO:0000313" key="2">
    <source>
        <dbReference type="Proteomes" id="UP000295788"/>
    </source>
</evidence>
<protein>
    <submittedName>
        <fullName evidence="1">Soluble P-type ATPase</fullName>
    </submittedName>
</protein>
<dbReference type="AlphaFoldDB" id="A0A4R3KH22"/>
<sequence length="156" mass="17153">MKTYQIPGRGLLEIEHLVLDFNGTIAEDGKLIEGIKEKLIQLGKAFTIYVVTADTNGSVHRECEGLPVTVHVIGKEDQLGEKKRFIQSLNSRGVISIGNGVNDEWMFEVSDIAIAVIGKEGCATSSLLKSNIVVVNILDAFDLLLKENRFIATLRK</sequence>
<comment type="caution">
    <text evidence="1">The sequence shown here is derived from an EMBL/GenBank/DDBJ whole genome shotgun (WGS) entry which is preliminary data.</text>
</comment>
<dbReference type="OrthoDB" id="159409at2"/>
<dbReference type="InterPro" id="IPR036412">
    <property type="entry name" value="HAD-like_sf"/>
</dbReference>
<dbReference type="InterPro" id="IPR023214">
    <property type="entry name" value="HAD_sf"/>
</dbReference>
<dbReference type="Gene3D" id="3.40.50.1000">
    <property type="entry name" value="HAD superfamily/HAD-like"/>
    <property type="match status" value="1"/>
</dbReference>
<dbReference type="SUPFAM" id="SSF56784">
    <property type="entry name" value="HAD-like"/>
    <property type="match status" value="1"/>
</dbReference>
<accession>A0A4R3KH22</accession>
<reference evidence="1 2" key="1">
    <citation type="submission" date="2019-03" db="EMBL/GenBank/DDBJ databases">
        <title>Genomic Encyclopedia of Type Strains, Phase IV (KMG-IV): sequencing the most valuable type-strain genomes for metagenomic binning, comparative biology and taxonomic classification.</title>
        <authorList>
            <person name="Goeker M."/>
        </authorList>
    </citation>
    <scope>NUCLEOTIDE SEQUENCE [LARGE SCALE GENOMIC DNA]</scope>
    <source>
        <strain evidence="1 2">DSM 23802</strain>
    </source>
</reference>
<evidence type="ECO:0000313" key="1">
    <source>
        <dbReference type="EMBL" id="TCS82485.1"/>
    </source>
</evidence>
<dbReference type="EMBL" id="SMAB01000009">
    <property type="protein sequence ID" value="TCS82485.1"/>
    <property type="molecule type" value="Genomic_DNA"/>
</dbReference>
<organism evidence="1 2">
    <name type="scientific">Tepidibacillus fermentans</name>
    <dbReference type="NCBI Taxonomy" id="1281767"/>
    <lineage>
        <taxon>Bacteria</taxon>
        <taxon>Bacillati</taxon>
        <taxon>Bacillota</taxon>
        <taxon>Bacilli</taxon>
        <taxon>Bacillales</taxon>
        <taxon>Bacillaceae</taxon>
        <taxon>Tepidibacillus</taxon>
    </lineage>
</organism>
<keyword evidence="2" id="KW-1185">Reference proteome</keyword>
<dbReference type="Proteomes" id="UP000295788">
    <property type="component" value="Unassembled WGS sequence"/>
</dbReference>
<name>A0A4R3KH22_9BACI</name>
<gene>
    <name evidence="1" type="ORF">EDD72_10954</name>
</gene>
<proteinExistence type="predicted"/>